<reference evidence="1 2" key="1">
    <citation type="submission" date="2020-06" db="EMBL/GenBank/DDBJ databases">
        <title>Transcriptomic and genomic resources for Thalictrum thalictroides and T. hernandezii: Facilitating candidate gene discovery in an emerging model plant lineage.</title>
        <authorList>
            <person name="Arias T."/>
            <person name="Riano-Pachon D.M."/>
            <person name="Di Stilio V.S."/>
        </authorList>
    </citation>
    <scope>NUCLEOTIDE SEQUENCE [LARGE SCALE GENOMIC DNA]</scope>
    <source>
        <strain evidence="2">cv. WT478/WT964</strain>
        <tissue evidence="1">Leaves</tissue>
    </source>
</reference>
<gene>
    <name evidence="1" type="ORF">FRX31_011245</name>
</gene>
<sequence>MGWHLSNRCALCNCEEGDEHCPPVPRMLQDNGVMAKPDRKLRRSLLANTRTTKHRVSIAVVAQVQCNKVGTVPMGSDSLWCISNEVIFEDTKFSMEATTTRIKATL</sequence>
<name>A0A7J6WQF3_THATH</name>
<accession>A0A7J6WQF3</accession>
<dbReference type="Proteomes" id="UP000554482">
    <property type="component" value="Unassembled WGS sequence"/>
</dbReference>
<proteinExistence type="predicted"/>
<dbReference type="AlphaFoldDB" id="A0A7J6WQF3"/>
<keyword evidence="2" id="KW-1185">Reference proteome</keyword>
<evidence type="ECO:0000313" key="1">
    <source>
        <dbReference type="EMBL" id="KAF5199168.1"/>
    </source>
</evidence>
<protein>
    <submittedName>
        <fullName evidence="1">Uncharacterized protein</fullName>
    </submittedName>
</protein>
<evidence type="ECO:0000313" key="2">
    <source>
        <dbReference type="Proteomes" id="UP000554482"/>
    </source>
</evidence>
<comment type="caution">
    <text evidence="1">The sequence shown here is derived from an EMBL/GenBank/DDBJ whole genome shotgun (WGS) entry which is preliminary data.</text>
</comment>
<organism evidence="1 2">
    <name type="scientific">Thalictrum thalictroides</name>
    <name type="common">Rue-anemone</name>
    <name type="synonym">Anemone thalictroides</name>
    <dbReference type="NCBI Taxonomy" id="46969"/>
    <lineage>
        <taxon>Eukaryota</taxon>
        <taxon>Viridiplantae</taxon>
        <taxon>Streptophyta</taxon>
        <taxon>Embryophyta</taxon>
        <taxon>Tracheophyta</taxon>
        <taxon>Spermatophyta</taxon>
        <taxon>Magnoliopsida</taxon>
        <taxon>Ranunculales</taxon>
        <taxon>Ranunculaceae</taxon>
        <taxon>Thalictroideae</taxon>
        <taxon>Thalictrum</taxon>
    </lineage>
</organism>
<dbReference type="EMBL" id="JABWDY010012349">
    <property type="protein sequence ID" value="KAF5199168.1"/>
    <property type="molecule type" value="Genomic_DNA"/>
</dbReference>